<evidence type="ECO:0000256" key="5">
    <source>
        <dbReference type="ARBA" id="ARBA00022989"/>
    </source>
</evidence>
<accession>A0AA48HYC6</accession>
<dbReference type="InterPro" id="IPR036259">
    <property type="entry name" value="MFS_trans_sf"/>
</dbReference>
<feature type="transmembrane region" description="Helical" evidence="8">
    <location>
        <begin position="537"/>
        <end position="560"/>
    </location>
</feature>
<keyword evidence="3" id="KW-0813">Transport</keyword>
<protein>
    <recommendedName>
        <fullName evidence="11">PTR2-domain-containing protein</fullName>
    </recommendedName>
</protein>
<keyword evidence="10" id="KW-1185">Reference proteome</keyword>
<evidence type="ECO:0000256" key="3">
    <source>
        <dbReference type="ARBA" id="ARBA00022448"/>
    </source>
</evidence>
<dbReference type="Pfam" id="PF00854">
    <property type="entry name" value="PTR2"/>
    <property type="match status" value="1"/>
</dbReference>
<comment type="subcellular location">
    <subcellularLocation>
        <location evidence="1">Membrane</location>
        <topology evidence="1">Multi-pass membrane protein</topology>
    </subcellularLocation>
</comment>
<dbReference type="InterPro" id="IPR000109">
    <property type="entry name" value="POT_fam"/>
</dbReference>
<evidence type="ECO:0000256" key="4">
    <source>
        <dbReference type="ARBA" id="ARBA00022692"/>
    </source>
</evidence>
<dbReference type="EMBL" id="AP028212">
    <property type="protein sequence ID" value="BEI87774.1"/>
    <property type="molecule type" value="Genomic_DNA"/>
</dbReference>
<feature type="transmembrane region" description="Helical" evidence="8">
    <location>
        <begin position="255"/>
        <end position="274"/>
    </location>
</feature>
<dbReference type="GO" id="GO:0071916">
    <property type="term" value="F:dipeptide transmembrane transporter activity"/>
    <property type="evidence" value="ECO:0007669"/>
    <property type="project" value="UniProtKB-ARBA"/>
</dbReference>
<comment type="similarity">
    <text evidence="2">Belongs to the major facilitator superfamily. Proton-dependent oligopeptide transporter (POT/PTR) (TC 2.A.17) family.</text>
</comment>
<feature type="transmembrane region" description="Helical" evidence="8">
    <location>
        <begin position="132"/>
        <end position="154"/>
    </location>
</feature>
<dbReference type="RefSeq" id="XP_060453040.1">
    <property type="nucleotide sequence ID" value="XM_060600922.1"/>
</dbReference>
<dbReference type="PANTHER" id="PTHR11654">
    <property type="entry name" value="OLIGOPEPTIDE TRANSPORTER-RELATED"/>
    <property type="match status" value="1"/>
</dbReference>
<evidence type="ECO:0000256" key="1">
    <source>
        <dbReference type="ARBA" id="ARBA00004141"/>
    </source>
</evidence>
<feature type="transmembrane region" description="Helical" evidence="8">
    <location>
        <begin position="194"/>
        <end position="213"/>
    </location>
</feature>
<dbReference type="Proteomes" id="UP001233271">
    <property type="component" value="Chromosome 1"/>
</dbReference>
<evidence type="ECO:0000313" key="9">
    <source>
        <dbReference type="EMBL" id="BEI87774.1"/>
    </source>
</evidence>
<proteinExistence type="inferred from homology"/>
<gene>
    <name evidence="9" type="ORF">CcaverHIS019_0104920</name>
</gene>
<evidence type="ECO:0008006" key="11">
    <source>
        <dbReference type="Google" id="ProtNLM"/>
    </source>
</evidence>
<organism evidence="9 10">
    <name type="scientific">Cutaneotrichosporon cavernicola</name>
    <dbReference type="NCBI Taxonomy" id="279322"/>
    <lineage>
        <taxon>Eukaryota</taxon>
        <taxon>Fungi</taxon>
        <taxon>Dikarya</taxon>
        <taxon>Basidiomycota</taxon>
        <taxon>Agaricomycotina</taxon>
        <taxon>Tremellomycetes</taxon>
        <taxon>Trichosporonales</taxon>
        <taxon>Trichosporonaceae</taxon>
        <taxon>Cutaneotrichosporon</taxon>
    </lineage>
</organism>
<evidence type="ECO:0000256" key="8">
    <source>
        <dbReference type="SAM" id="Phobius"/>
    </source>
</evidence>
<reference evidence="9" key="1">
    <citation type="journal article" date="2023" name="BMC Genomics">
        <title>Chromosome-level genome assemblies of Cutaneotrichosporon spp. (Trichosporonales, Basidiomycota) reveal imbalanced evolution between nucleotide sequences and chromosome synteny.</title>
        <authorList>
            <person name="Kobayashi Y."/>
            <person name="Kayamori A."/>
            <person name="Aoki K."/>
            <person name="Shiwa Y."/>
            <person name="Matsutani M."/>
            <person name="Fujita N."/>
            <person name="Sugita T."/>
            <person name="Iwasaki W."/>
            <person name="Tanaka N."/>
            <person name="Takashima M."/>
        </authorList>
    </citation>
    <scope>NUCLEOTIDE SEQUENCE</scope>
    <source>
        <strain evidence="9">HIS019</strain>
    </source>
</reference>
<dbReference type="Gene3D" id="1.20.1250.20">
    <property type="entry name" value="MFS general substrate transporter like domains"/>
    <property type="match status" value="1"/>
</dbReference>
<dbReference type="GO" id="GO:0005886">
    <property type="term" value="C:plasma membrane"/>
    <property type="evidence" value="ECO:0007669"/>
    <property type="project" value="UniProtKB-ARBA"/>
</dbReference>
<name>A0AA48HYC6_9TREE</name>
<evidence type="ECO:0000256" key="7">
    <source>
        <dbReference type="SAM" id="MobiDB-lite"/>
    </source>
</evidence>
<dbReference type="FunFam" id="1.20.1250.20:FF:000085">
    <property type="entry name" value="MFS peptide transporter Ptr2"/>
    <property type="match status" value="1"/>
</dbReference>
<feature type="region of interest" description="Disordered" evidence="7">
    <location>
        <begin position="1"/>
        <end position="29"/>
    </location>
</feature>
<dbReference type="GeneID" id="85491645"/>
<feature type="transmembrane region" description="Helical" evidence="8">
    <location>
        <begin position="375"/>
        <end position="401"/>
    </location>
</feature>
<evidence type="ECO:0000256" key="2">
    <source>
        <dbReference type="ARBA" id="ARBA00005982"/>
    </source>
</evidence>
<evidence type="ECO:0000256" key="6">
    <source>
        <dbReference type="ARBA" id="ARBA00023136"/>
    </source>
</evidence>
<evidence type="ECO:0000313" key="10">
    <source>
        <dbReference type="Proteomes" id="UP001233271"/>
    </source>
</evidence>
<dbReference type="KEGG" id="ccac:CcaHIS019_0104920"/>
<feature type="transmembrane region" description="Helical" evidence="8">
    <location>
        <begin position="501"/>
        <end position="525"/>
    </location>
</feature>
<feature type="transmembrane region" description="Helical" evidence="8">
    <location>
        <begin position="166"/>
        <end position="188"/>
    </location>
</feature>
<sequence>MSTAHTNGVEDVPQQDHKFQENSLEKKHGLEDEHYEVRNVDVFPAAEDRDPALIPTEEDLNTLRRVPAAMPFVGFAMCLIELVERASYYGTSGPFNNFINNPIPPGGTPAGAVGKGVEHENDSPGALGLGSVSASAIIMMFKFLAYVIPIYGGIVADSQWGRFKTICWGTAIGGIAHIILVIPAIPQVLAVPKAALGIFIFSIIVLAFAAGFIKPSLGPLLCDQSPVKAQTIRYNKNGEKVIVDPQATVTRYLNIFYLCINVGALFQLATTYAARNIGFWLAFLIPGILYFLMPPVLWWASPRLVKLPPQGSVLPDMMAVFKVCMKDGGWKKFGHGGDAWWAKAKPSYIIERDGQLDPSKVHWDDKFVEEIRQTFTACCVFLLIPIFSLADAGAVGLGNIVNDMSVSMTLNGVPNDLITNFNSISIIVFSPIITFFVYPFFERIGWPLKPMTRMSIGFFCGTLGAVFAAIIQHRIYKTSPCGNYATHCMIDGKTAVSPVSLWWQIPMIVFPAIGEIFVNVTSYELAYTRSPPRMKGLVYSLALFNTAIASAISLACSKALTDPNLVIAWIVLACVCFIPCFIFPTYYRSLNEYVFEWSETEQDAKVGGGFNHSHPHGRASFSDIEAYSVKDTDKY</sequence>
<feature type="transmembrane region" description="Helical" evidence="8">
    <location>
        <begin position="421"/>
        <end position="441"/>
    </location>
</feature>
<dbReference type="SUPFAM" id="SSF103473">
    <property type="entry name" value="MFS general substrate transporter"/>
    <property type="match status" value="1"/>
</dbReference>
<keyword evidence="5 8" id="KW-1133">Transmembrane helix</keyword>
<feature type="compositionally biased region" description="Basic and acidic residues" evidence="7">
    <location>
        <begin position="14"/>
        <end position="29"/>
    </location>
</feature>
<keyword evidence="4 8" id="KW-0812">Transmembrane</keyword>
<dbReference type="AlphaFoldDB" id="A0AA48HYC6"/>
<feature type="transmembrane region" description="Helical" evidence="8">
    <location>
        <begin position="453"/>
        <end position="471"/>
    </location>
</feature>
<feature type="transmembrane region" description="Helical" evidence="8">
    <location>
        <begin position="280"/>
        <end position="300"/>
    </location>
</feature>
<keyword evidence="6 8" id="KW-0472">Membrane</keyword>
<feature type="transmembrane region" description="Helical" evidence="8">
    <location>
        <begin position="566"/>
        <end position="587"/>
    </location>
</feature>